<gene>
    <name evidence="2" type="ORF">RM609_23160</name>
</gene>
<organism evidence="2 3">
    <name type="scientific">Streptomyces hesseae</name>
    <dbReference type="NCBI Taxonomy" id="3075519"/>
    <lineage>
        <taxon>Bacteria</taxon>
        <taxon>Bacillati</taxon>
        <taxon>Actinomycetota</taxon>
        <taxon>Actinomycetes</taxon>
        <taxon>Kitasatosporales</taxon>
        <taxon>Streptomycetaceae</taxon>
        <taxon>Streptomyces</taxon>
    </lineage>
</organism>
<accession>A0ABU2SSZ0</accession>
<dbReference type="RefSeq" id="WP_311613440.1">
    <property type="nucleotide sequence ID" value="NZ_JAVRFI010000016.1"/>
</dbReference>
<dbReference type="EMBL" id="JAVRFI010000016">
    <property type="protein sequence ID" value="MDT0451960.1"/>
    <property type="molecule type" value="Genomic_DNA"/>
</dbReference>
<protein>
    <submittedName>
        <fullName evidence="2">Uncharacterized protein</fullName>
    </submittedName>
</protein>
<evidence type="ECO:0000313" key="3">
    <source>
        <dbReference type="Proteomes" id="UP001180531"/>
    </source>
</evidence>
<dbReference type="Proteomes" id="UP001180531">
    <property type="component" value="Unassembled WGS sequence"/>
</dbReference>
<evidence type="ECO:0000256" key="1">
    <source>
        <dbReference type="SAM" id="MobiDB-lite"/>
    </source>
</evidence>
<evidence type="ECO:0000313" key="2">
    <source>
        <dbReference type="EMBL" id="MDT0451960.1"/>
    </source>
</evidence>
<proteinExistence type="predicted"/>
<reference evidence="2" key="1">
    <citation type="submission" date="2024-05" db="EMBL/GenBank/DDBJ databases">
        <title>30 novel species of actinomycetes from the DSMZ collection.</title>
        <authorList>
            <person name="Nouioui I."/>
        </authorList>
    </citation>
    <scope>NUCLEOTIDE SEQUENCE</scope>
    <source>
        <strain evidence="2">DSM 40473</strain>
    </source>
</reference>
<sequence>MSSGITADWAGRAASSGKGCGRALTACPVGCPLSRLQWVHRGQSRDRPYCGLGEYGATERHDMNGAGMHANEAAEITARMAEVDKKLGQLEELARRICEKGVATSSSASR</sequence>
<feature type="region of interest" description="Disordered" evidence="1">
    <location>
        <begin position="1"/>
        <end position="20"/>
    </location>
</feature>
<keyword evidence="3" id="KW-1185">Reference proteome</keyword>
<comment type="caution">
    <text evidence="2">The sequence shown here is derived from an EMBL/GenBank/DDBJ whole genome shotgun (WGS) entry which is preliminary data.</text>
</comment>
<name>A0ABU2SSZ0_9ACTN</name>